<comment type="caution">
    <text evidence="2">The sequence shown here is derived from an EMBL/GenBank/DDBJ whole genome shotgun (WGS) entry which is preliminary data.</text>
</comment>
<feature type="region of interest" description="Disordered" evidence="1">
    <location>
        <begin position="260"/>
        <end position="285"/>
    </location>
</feature>
<organism evidence="2 3">
    <name type="scientific">Lupinus luteus</name>
    <name type="common">European yellow lupine</name>
    <dbReference type="NCBI Taxonomy" id="3873"/>
    <lineage>
        <taxon>Eukaryota</taxon>
        <taxon>Viridiplantae</taxon>
        <taxon>Streptophyta</taxon>
        <taxon>Embryophyta</taxon>
        <taxon>Tracheophyta</taxon>
        <taxon>Spermatophyta</taxon>
        <taxon>Magnoliopsida</taxon>
        <taxon>eudicotyledons</taxon>
        <taxon>Gunneridae</taxon>
        <taxon>Pentapetalae</taxon>
        <taxon>rosids</taxon>
        <taxon>fabids</taxon>
        <taxon>Fabales</taxon>
        <taxon>Fabaceae</taxon>
        <taxon>Papilionoideae</taxon>
        <taxon>50 kb inversion clade</taxon>
        <taxon>genistoids sensu lato</taxon>
        <taxon>core genistoids</taxon>
        <taxon>Genisteae</taxon>
        <taxon>Lupinus</taxon>
    </lineage>
</organism>
<sequence>MAVVLDNLAYKYNTINMGFRNAEGRSKTRARTTGRTEKQQLLKQREQEKETIFSENGNNNNDKPPDPNGEVIKKLSFKEKLMGGATLPDPKAIQSVGKLYELVLPGLVAAPSKGIEDSRGNNPVEMGEAKNQDQSVTGELKNPVKVATNEGQSVLNAVDGMAEDGKKKKIKEKRGPRRINEATGKNIINKEIEVNDRNNGSRNSRVMGDVDFKFLKKDVFQFNIGKKTGPTIVGKISTAKKRHRLDDGDRLKSPVLKDPMLQVKGKGKQDNGKGSNLGEASHTVSASETYEKYFQEFDKAITKANQCSSMHLDQHPNE</sequence>
<protein>
    <submittedName>
        <fullName evidence="2">Uncharacterized protein</fullName>
    </submittedName>
</protein>
<dbReference type="EMBL" id="CAXHTB010000018">
    <property type="protein sequence ID" value="CAL0324581.1"/>
    <property type="molecule type" value="Genomic_DNA"/>
</dbReference>
<evidence type="ECO:0000313" key="2">
    <source>
        <dbReference type="EMBL" id="CAL0324581.1"/>
    </source>
</evidence>
<proteinExistence type="predicted"/>
<feature type="region of interest" description="Disordered" evidence="1">
    <location>
        <begin position="114"/>
        <end position="136"/>
    </location>
</feature>
<keyword evidence="3" id="KW-1185">Reference proteome</keyword>
<gene>
    <name evidence="2" type="ORF">LLUT_LOCUS25641</name>
</gene>
<dbReference type="Proteomes" id="UP001497480">
    <property type="component" value="Unassembled WGS sequence"/>
</dbReference>
<name>A0AAV1XSK8_LUPLU</name>
<dbReference type="AlphaFoldDB" id="A0AAV1XSK8"/>
<evidence type="ECO:0000313" key="3">
    <source>
        <dbReference type="Proteomes" id="UP001497480"/>
    </source>
</evidence>
<evidence type="ECO:0000256" key="1">
    <source>
        <dbReference type="SAM" id="MobiDB-lite"/>
    </source>
</evidence>
<feature type="region of interest" description="Disordered" evidence="1">
    <location>
        <begin position="23"/>
        <end position="71"/>
    </location>
</feature>
<feature type="compositionally biased region" description="Basic and acidic residues" evidence="1">
    <location>
        <begin position="34"/>
        <end position="52"/>
    </location>
</feature>
<accession>A0AAV1XSK8</accession>
<reference evidence="2 3" key="1">
    <citation type="submission" date="2024-03" db="EMBL/GenBank/DDBJ databases">
        <authorList>
            <person name="Martinez-Hernandez J."/>
        </authorList>
    </citation>
    <scope>NUCLEOTIDE SEQUENCE [LARGE SCALE GENOMIC DNA]</scope>
</reference>